<evidence type="ECO:0000313" key="3">
    <source>
        <dbReference type="EMBL" id="KAJ7645798.1"/>
    </source>
</evidence>
<proteinExistence type="predicted"/>
<keyword evidence="2" id="KW-1133">Transmembrane helix</keyword>
<feature type="transmembrane region" description="Helical" evidence="2">
    <location>
        <begin position="247"/>
        <end position="272"/>
    </location>
</feature>
<keyword evidence="4" id="KW-1185">Reference proteome</keyword>
<evidence type="ECO:0000256" key="1">
    <source>
        <dbReference type="SAM" id="MobiDB-lite"/>
    </source>
</evidence>
<feature type="region of interest" description="Disordered" evidence="1">
    <location>
        <begin position="313"/>
        <end position="336"/>
    </location>
</feature>
<reference evidence="3" key="1">
    <citation type="submission" date="2023-03" db="EMBL/GenBank/DDBJ databases">
        <title>Massive genome expansion in bonnet fungi (Mycena s.s.) driven by repeated elements and novel gene families across ecological guilds.</title>
        <authorList>
            <consortium name="Lawrence Berkeley National Laboratory"/>
            <person name="Harder C.B."/>
            <person name="Miyauchi S."/>
            <person name="Viragh M."/>
            <person name="Kuo A."/>
            <person name="Thoen E."/>
            <person name="Andreopoulos B."/>
            <person name="Lu D."/>
            <person name="Skrede I."/>
            <person name="Drula E."/>
            <person name="Henrissat B."/>
            <person name="Morin E."/>
            <person name="Kohler A."/>
            <person name="Barry K."/>
            <person name="LaButti K."/>
            <person name="Morin E."/>
            <person name="Salamov A."/>
            <person name="Lipzen A."/>
            <person name="Mereny Z."/>
            <person name="Hegedus B."/>
            <person name="Baldrian P."/>
            <person name="Stursova M."/>
            <person name="Weitz H."/>
            <person name="Taylor A."/>
            <person name="Grigoriev I.V."/>
            <person name="Nagy L.G."/>
            <person name="Martin F."/>
            <person name="Kauserud H."/>
        </authorList>
    </citation>
    <scope>NUCLEOTIDE SEQUENCE</scope>
    <source>
        <strain evidence="3">CBHHK067</strain>
    </source>
</reference>
<gene>
    <name evidence="3" type="ORF">B0H17DRAFT_1148292</name>
</gene>
<dbReference type="AlphaFoldDB" id="A0AAD7FY70"/>
<evidence type="ECO:0008006" key="5">
    <source>
        <dbReference type="Google" id="ProtNLM"/>
    </source>
</evidence>
<keyword evidence="2" id="KW-0812">Transmembrane</keyword>
<evidence type="ECO:0000313" key="4">
    <source>
        <dbReference type="Proteomes" id="UP001221757"/>
    </source>
</evidence>
<organism evidence="3 4">
    <name type="scientific">Mycena rosella</name>
    <name type="common">Pink bonnet</name>
    <name type="synonym">Agaricus rosellus</name>
    <dbReference type="NCBI Taxonomy" id="1033263"/>
    <lineage>
        <taxon>Eukaryota</taxon>
        <taxon>Fungi</taxon>
        <taxon>Dikarya</taxon>
        <taxon>Basidiomycota</taxon>
        <taxon>Agaricomycotina</taxon>
        <taxon>Agaricomycetes</taxon>
        <taxon>Agaricomycetidae</taxon>
        <taxon>Agaricales</taxon>
        <taxon>Marasmiineae</taxon>
        <taxon>Mycenaceae</taxon>
        <taxon>Mycena</taxon>
    </lineage>
</organism>
<accession>A0AAD7FY70</accession>
<sequence>MFLLLTARTKPGEGASERRLHAVHSLASSSSRSLPPLVPSECSEAPFFAFYVAGPLTRSVFVGADWPRQICAPSAADFIKPQLMDFLSEQCETIHIKWARQGTIGTFITPFTIGAGSALSFIAYSELGLGRAVRPRDTVPDLHVVQNTPVATPTCQTVTFPTLLDVDATVPGGPLSQYGFINQCTDLSVGETSVHPDELSLSWAFPFFLSLVSSDGQMWSNGPFHAGGFGPNDCLAPGTISNSKAHALAVGAGVGGAFGAGIYGALVTFLFLRYRHKIWKSQAPVTVITDAEEVVELPPRYQNDRVLPAVREKAEPEEQMRVASSSPLSSFALSSL</sequence>
<keyword evidence="2" id="KW-0472">Membrane</keyword>
<dbReference type="Proteomes" id="UP001221757">
    <property type="component" value="Unassembled WGS sequence"/>
</dbReference>
<dbReference type="EMBL" id="JARKIE010000392">
    <property type="protein sequence ID" value="KAJ7645798.1"/>
    <property type="molecule type" value="Genomic_DNA"/>
</dbReference>
<name>A0AAD7FY70_MYCRO</name>
<evidence type="ECO:0000256" key="2">
    <source>
        <dbReference type="SAM" id="Phobius"/>
    </source>
</evidence>
<protein>
    <recommendedName>
        <fullName evidence="5">Transmembrane protein</fullName>
    </recommendedName>
</protein>
<feature type="compositionally biased region" description="Low complexity" evidence="1">
    <location>
        <begin position="324"/>
        <end position="336"/>
    </location>
</feature>
<comment type="caution">
    <text evidence="3">The sequence shown here is derived from an EMBL/GenBank/DDBJ whole genome shotgun (WGS) entry which is preliminary data.</text>
</comment>